<dbReference type="EMBL" id="JEMX01000097">
    <property type="protein sequence ID" value="EXI77538.1"/>
    <property type="molecule type" value="Genomic_DNA"/>
</dbReference>
<dbReference type="STRING" id="1454003.AW10_03727"/>
<evidence type="ECO:0000313" key="2">
    <source>
        <dbReference type="Proteomes" id="UP000021816"/>
    </source>
</evidence>
<protein>
    <recommendedName>
        <fullName evidence="3">YqjK-like protein</fullName>
    </recommendedName>
</protein>
<accession>A0A011N4S2</accession>
<proteinExistence type="predicted"/>
<dbReference type="AlphaFoldDB" id="A0A011N4S2"/>
<reference evidence="1 2" key="1">
    <citation type="submission" date="2014-02" db="EMBL/GenBank/DDBJ databases">
        <title>Expanding our view of genomic diversity in Candidatus Accumulibacter clades.</title>
        <authorList>
            <person name="Skennerton C.T."/>
            <person name="Barr J.J."/>
            <person name="Slater F.R."/>
            <person name="Bond P.L."/>
            <person name="Tyson G.W."/>
        </authorList>
    </citation>
    <scope>NUCLEOTIDE SEQUENCE [LARGE SCALE GENOMIC DNA]</scope>
    <source>
        <strain evidence="2">BA-92</strain>
    </source>
</reference>
<evidence type="ECO:0008006" key="3">
    <source>
        <dbReference type="Google" id="ProtNLM"/>
    </source>
</evidence>
<sequence>MNQELIDLAVERGRLIERISNQRQLLARDLQPLGGALQTADRAMATVRTSTAYVKQHPEIIAVGVAVLIVIKPGRVWRWSKRGYFAWRSLNMLRRQLTDLGVLAPRQRP</sequence>
<organism evidence="1 2">
    <name type="scientific">Candidatus Accumulibacter appositus</name>
    <dbReference type="NCBI Taxonomy" id="1454003"/>
    <lineage>
        <taxon>Bacteria</taxon>
        <taxon>Pseudomonadati</taxon>
        <taxon>Pseudomonadota</taxon>
        <taxon>Betaproteobacteria</taxon>
        <taxon>Candidatus Accumulibacter</taxon>
    </lineage>
</organism>
<comment type="caution">
    <text evidence="1">The sequence shown here is derived from an EMBL/GenBank/DDBJ whole genome shotgun (WGS) entry which is preliminary data.</text>
</comment>
<evidence type="ECO:0000313" key="1">
    <source>
        <dbReference type="EMBL" id="EXI77538.1"/>
    </source>
</evidence>
<dbReference type="Proteomes" id="UP000021816">
    <property type="component" value="Unassembled WGS sequence"/>
</dbReference>
<dbReference type="Pfam" id="PF13997">
    <property type="entry name" value="YqjK"/>
    <property type="match status" value="1"/>
</dbReference>
<dbReference type="InterPro" id="IPR025612">
    <property type="entry name" value="YqjK"/>
</dbReference>
<gene>
    <name evidence="1" type="ORF">AW10_03727</name>
</gene>
<dbReference type="PATRIC" id="fig|1454003.3.peg.3786"/>
<name>A0A011N4S2_9PROT</name>